<dbReference type="EMBL" id="JARAKH010000026">
    <property type="protein sequence ID" value="KAK8390147.1"/>
    <property type="molecule type" value="Genomic_DNA"/>
</dbReference>
<keyword evidence="2" id="KW-1185">Reference proteome</keyword>
<protein>
    <recommendedName>
        <fullName evidence="3">Secreted protein</fullName>
    </recommendedName>
</protein>
<evidence type="ECO:0000313" key="2">
    <source>
        <dbReference type="Proteomes" id="UP001487740"/>
    </source>
</evidence>
<name>A0AAW0TRF1_SCYPA</name>
<comment type="caution">
    <text evidence="1">The sequence shown here is derived from an EMBL/GenBank/DDBJ whole genome shotgun (WGS) entry which is preliminary data.</text>
</comment>
<dbReference type="Proteomes" id="UP001487740">
    <property type="component" value="Unassembled WGS sequence"/>
</dbReference>
<evidence type="ECO:0000313" key="1">
    <source>
        <dbReference type="EMBL" id="KAK8390147.1"/>
    </source>
</evidence>
<proteinExistence type="predicted"/>
<sequence>MACHAVRHIIPLASHSSVLWAVCCQRNDVTSGGHSHTGGDTACSVLCFPSPCPVDGPGKNKTLFGFSQRVETRHSEKFRLGNITGTVALPRLPVWPRGGAVWCCPVVGEGAAPPWRCVTTLRPSVAQLNTLSNAQNTLPSRLPWREVLTWPGLAWHQQACASLRTVMSKET</sequence>
<dbReference type="AlphaFoldDB" id="A0AAW0TRF1"/>
<reference evidence="1 2" key="1">
    <citation type="submission" date="2023-03" db="EMBL/GenBank/DDBJ databases">
        <title>High-quality genome of Scylla paramamosain provides insights in environmental adaptation.</title>
        <authorList>
            <person name="Zhang L."/>
        </authorList>
    </citation>
    <scope>NUCLEOTIDE SEQUENCE [LARGE SCALE GENOMIC DNA]</scope>
    <source>
        <strain evidence="1">LZ_2023a</strain>
        <tissue evidence="1">Muscle</tissue>
    </source>
</reference>
<accession>A0AAW0TRF1</accession>
<evidence type="ECO:0008006" key="3">
    <source>
        <dbReference type="Google" id="ProtNLM"/>
    </source>
</evidence>
<organism evidence="1 2">
    <name type="scientific">Scylla paramamosain</name>
    <name type="common">Mud crab</name>
    <dbReference type="NCBI Taxonomy" id="85552"/>
    <lineage>
        <taxon>Eukaryota</taxon>
        <taxon>Metazoa</taxon>
        <taxon>Ecdysozoa</taxon>
        <taxon>Arthropoda</taxon>
        <taxon>Crustacea</taxon>
        <taxon>Multicrustacea</taxon>
        <taxon>Malacostraca</taxon>
        <taxon>Eumalacostraca</taxon>
        <taxon>Eucarida</taxon>
        <taxon>Decapoda</taxon>
        <taxon>Pleocyemata</taxon>
        <taxon>Brachyura</taxon>
        <taxon>Eubrachyura</taxon>
        <taxon>Portunoidea</taxon>
        <taxon>Portunidae</taxon>
        <taxon>Portuninae</taxon>
        <taxon>Scylla</taxon>
    </lineage>
</organism>
<gene>
    <name evidence="1" type="ORF">O3P69_013008</name>
</gene>